<dbReference type="InterPro" id="IPR009079">
    <property type="entry name" value="4_helix_cytokine-like_core"/>
</dbReference>
<evidence type="ECO:0000313" key="12">
    <source>
        <dbReference type="Proteomes" id="UP000018467"/>
    </source>
</evidence>
<dbReference type="SUPFAM" id="SSF47266">
    <property type="entry name" value="4-helical cytokines"/>
    <property type="match status" value="1"/>
</dbReference>
<dbReference type="Pfam" id="PF02372">
    <property type="entry name" value="IL15"/>
    <property type="match status" value="1"/>
</dbReference>
<feature type="coiled-coil region" evidence="9">
    <location>
        <begin position="81"/>
        <end position="112"/>
    </location>
</feature>
<keyword evidence="4" id="KW-0964">Secreted</keyword>
<evidence type="ECO:0000256" key="1">
    <source>
        <dbReference type="ARBA" id="ARBA00004613"/>
    </source>
</evidence>
<dbReference type="GO" id="GO:0005615">
    <property type="term" value="C:extracellular space"/>
    <property type="evidence" value="ECO:0007669"/>
    <property type="project" value="UniProtKB-KW"/>
</dbReference>
<protein>
    <recommendedName>
        <fullName evidence="8">Interleukin</fullName>
    </recommendedName>
</protein>
<dbReference type="AlphaFoldDB" id="A0A3B1ITT9"/>
<keyword evidence="10" id="KW-0472">Membrane</keyword>
<proteinExistence type="inferred from homology"/>
<accession>A0A3B1ITT9</accession>
<dbReference type="STRING" id="7994.ENSAMXP00000033467"/>
<evidence type="ECO:0000256" key="3">
    <source>
        <dbReference type="ARBA" id="ARBA00022514"/>
    </source>
</evidence>
<keyword evidence="3 8" id="KW-0202">Cytokine</keyword>
<keyword evidence="10" id="KW-1133">Transmembrane helix</keyword>
<dbReference type="Bgee" id="ENSAMXG00000040678">
    <property type="expression patterns" value="Expressed in muscle tissue and 13 other cell types or tissues"/>
</dbReference>
<reference evidence="12" key="1">
    <citation type="submission" date="2013-03" db="EMBL/GenBank/DDBJ databases">
        <authorList>
            <person name="Jeffery W."/>
            <person name="Warren W."/>
            <person name="Wilson R.K."/>
        </authorList>
    </citation>
    <scope>NUCLEOTIDE SEQUENCE</scope>
    <source>
        <strain evidence="12">female</strain>
    </source>
</reference>
<comment type="function">
    <text evidence="7">Cytokine with immunoregulatory activity. May promote the transition between innate and adaptive immunity. Induces the production of IgG(1) and IgG(3) in B-cells. Implicated in the generation and maintenance of T follicular helper (Tfh) cells and the formation of germinal-centers. Together with IL6, control the early generation of Tfh cells and are critical for an effective antibody response to acute viral infection. May play a role in proliferation and maturation of natural killer (NK) cells in synergy with IL15. May regulate proliferation of mature B- and T-cells in response to activating stimuli. In synergy with IL15 and IL18 stimulates interferon gamma production in T-cells and NK cells. During T-cell mediated immune response may inhibit dendritic cells (DC) activation and maturation.</text>
</comment>
<dbReference type="PANTHER" id="PTHR14356">
    <property type="entry name" value="INTERLEUKIN-15-RELATED"/>
    <property type="match status" value="1"/>
</dbReference>
<dbReference type="Gene3D" id="1.20.1250.70">
    <property type="entry name" value="Interleukin-15/Interleukin-21"/>
    <property type="match status" value="1"/>
</dbReference>
<dbReference type="GO" id="GO:0005125">
    <property type="term" value="F:cytokine activity"/>
    <property type="evidence" value="ECO:0007669"/>
    <property type="project" value="UniProtKB-KW"/>
</dbReference>
<keyword evidence="10" id="KW-0812">Transmembrane</keyword>
<organism evidence="11 12">
    <name type="scientific">Astyanax mexicanus</name>
    <name type="common">Blind cave fish</name>
    <name type="synonym">Astyanax fasciatus mexicanus</name>
    <dbReference type="NCBI Taxonomy" id="7994"/>
    <lineage>
        <taxon>Eukaryota</taxon>
        <taxon>Metazoa</taxon>
        <taxon>Chordata</taxon>
        <taxon>Craniata</taxon>
        <taxon>Vertebrata</taxon>
        <taxon>Euteleostomi</taxon>
        <taxon>Actinopterygii</taxon>
        <taxon>Neopterygii</taxon>
        <taxon>Teleostei</taxon>
        <taxon>Ostariophysi</taxon>
        <taxon>Characiformes</taxon>
        <taxon>Characoidei</taxon>
        <taxon>Acestrorhamphidae</taxon>
        <taxon>Acestrorhamphinae</taxon>
        <taxon>Astyanax</taxon>
    </lineage>
</organism>
<feature type="transmembrane region" description="Helical" evidence="10">
    <location>
        <begin position="12"/>
        <end position="30"/>
    </location>
</feature>
<keyword evidence="9" id="KW-0175">Coiled coil</keyword>
<evidence type="ECO:0000256" key="5">
    <source>
        <dbReference type="ARBA" id="ARBA00022729"/>
    </source>
</evidence>
<dbReference type="InterPro" id="IPR003443">
    <property type="entry name" value="IL-15/IL-21_fam"/>
</dbReference>
<dbReference type="PANTHER" id="PTHR14356:SF2">
    <property type="entry name" value="INTERLEUKIN-21"/>
    <property type="match status" value="1"/>
</dbReference>
<reference evidence="11" key="3">
    <citation type="submission" date="2025-08" db="UniProtKB">
        <authorList>
            <consortium name="Ensembl"/>
        </authorList>
    </citation>
    <scope>IDENTIFICATION</scope>
</reference>
<evidence type="ECO:0000256" key="10">
    <source>
        <dbReference type="SAM" id="Phobius"/>
    </source>
</evidence>
<dbReference type="GO" id="GO:0005126">
    <property type="term" value="F:cytokine receptor binding"/>
    <property type="evidence" value="ECO:0007669"/>
    <property type="project" value="InterPro"/>
</dbReference>
<reference evidence="12" key="2">
    <citation type="journal article" date="2014" name="Nat. Commun.">
        <title>The cavefish genome reveals candidate genes for eye loss.</title>
        <authorList>
            <person name="McGaugh S.E."/>
            <person name="Gross J.B."/>
            <person name="Aken B."/>
            <person name="Blin M."/>
            <person name="Borowsky R."/>
            <person name="Chalopin D."/>
            <person name="Hinaux H."/>
            <person name="Jeffery W.R."/>
            <person name="Keene A."/>
            <person name="Ma L."/>
            <person name="Minx P."/>
            <person name="Murphy D."/>
            <person name="O'Quin K.E."/>
            <person name="Retaux S."/>
            <person name="Rohner N."/>
            <person name="Searle S.M."/>
            <person name="Stahl B.A."/>
            <person name="Tabin C."/>
            <person name="Volff J.N."/>
            <person name="Yoshizawa M."/>
            <person name="Warren W.C."/>
        </authorList>
    </citation>
    <scope>NUCLEOTIDE SEQUENCE [LARGE SCALE GENOMIC DNA]</scope>
    <source>
        <strain evidence="12">female</strain>
    </source>
</reference>
<name>A0A3B1ITT9_ASTMX</name>
<comment type="subcellular location">
    <subcellularLocation>
        <location evidence="1">Secreted</location>
    </subcellularLocation>
</comment>
<evidence type="ECO:0000256" key="4">
    <source>
        <dbReference type="ARBA" id="ARBA00022525"/>
    </source>
</evidence>
<keyword evidence="6" id="KW-1015">Disulfide bond</keyword>
<dbReference type="InParanoid" id="A0A3B1ITT9"/>
<evidence type="ECO:0000256" key="6">
    <source>
        <dbReference type="ARBA" id="ARBA00023157"/>
    </source>
</evidence>
<dbReference type="Proteomes" id="UP000018467">
    <property type="component" value="Unassembled WGS sequence"/>
</dbReference>
<evidence type="ECO:0000256" key="2">
    <source>
        <dbReference type="ARBA" id="ARBA00006050"/>
    </source>
</evidence>
<comment type="similarity">
    <text evidence="2 8">Belongs to the IL-15/IL-21 family.</text>
</comment>
<evidence type="ECO:0000313" key="11">
    <source>
        <dbReference type="Ensembl" id="ENSAMXP00000033467.1"/>
    </source>
</evidence>
<sequence>MSGRRTEQHQYYMDFTPLFLYLVAVILRQARCNLPCTKETVEEVENLLENLPKMKVYDCKLYTPTVSDFTNCSKSMLECFVKETNVLSAEIKENLQKLRRMLGNLIRRMQDKRPPCPVCEVYKEEKAETFLKNLVETLQKMNSLSCSG</sequence>
<evidence type="ECO:0000256" key="9">
    <source>
        <dbReference type="SAM" id="Coils"/>
    </source>
</evidence>
<evidence type="ECO:0000256" key="8">
    <source>
        <dbReference type="RuleBase" id="RU003453"/>
    </source>
</evidence>
<reference evidence="11" key="4">
    <citation type="submission" date="2025-09" db="UniProtKB">
        <authorList>
            <consortium name="Ensembl"/>
        </authorList>
    </citation>
    <scope>IDENTIFICATION</scope>
</reference>
<dbReference type="GeneTree" id="ENSGT00990000205582"/>
<dbReference type="Ensembl" id="ENSAMXT00000038026.1">
    <property type="protein sequence ID" value="ENSAMXP00000033467.1"/>
    <property type="gene ID" value="ENSAMXG00000040678.1"/>
</dbReference>
<keyword evidence="12" id="KW-1185">Reference proteome</keyword>
<dbReference type="GO" id="GO:0006955">
    <property type="term" value="P:immune response"/>
    <property type="evidence" value="ECO:0007669"/>
    <property type="project" value="InterPro"/>
</dbReference>
<evidence type="ECO:0000256" key="7">
    <source>
        <dbReference type="ARBA" id="ARBA00045924"/>
    </source>
</evidence>
<keyword evidence="5" id="KW-0732">Signal</keyword>